<dbReference type="RefSeq" id="WP_186903240.1">
    <property type="nucleotide sequence ID" value="NZ_JACOGD010000003.1"/>
</dbReference>
<evidence type="ECO:0000256" key="3">
    <source>
        <dbReference type="ARBA" id="ARBA00022801"/>
    </source>
</evidence>
<dbReference type="SMART" id="SM00849">
    <property type="entry name" value="Lactamase_B"/>
    <property type="match status" value="1"/>
</dbReference>
<dbReference type="InterPro" id="IPR036866">
    <property type="entry name" value="RibonucZ/Hydroxyglut_hydro"/>
</dbReference>
<protein>
    <submittedName>
        <fullName evidence="7">Subclass B2 metallo-beta-lactamase</fullName>
    </submittedName>
</protein>
<evidence type="ECO:0000256" key="1">
    <source>
        <dbReference type="ARBA" id="ARBA00001947"/>
    </source>
</evidence>
<keyword evidence="2" id="KW-0479">Metal-binding</keyword>
<reference evidence="7 8" key="1">
    <citation type="submission" date="2020-08" db="EMBL/GenBank/DDBJ databases">
        <title>Novel species isolated from subtropical streams in China.</title>
        <authorList>
            <person name="Lu H."/>
        </authorList>
    </citation>
    <scope>NUCLEOTIDE SEQUENCE [LARGE SCALE GENOMIC DNA]</scope>
    <source>
        <strain evidence="7 8">CY22W</strain>
    </source>
</reference>
<evidence type="ECO:0000256" key="2">
    <source>
        <dbReference type="ARBA" id="ARBA00022723"/>
    </source>
</evidence>
<evidence type="ECO:0000259" key="6">
    <source>
        <dbReference type="SMART" id="SM00849"/>
    </source>
</evidence>
<dbReference type="EMBL" id="JACOGD010000003">
    <property type="protein sequence ID" value="MBC3931499.1"/>
    <property type="molecule type" value="Genomic_DNA"/>
</dbReference>
<comment type="cofactor">
    <cofactor evidence="1">
        <name>Zn(2+)</name>
        <dbReference type="ChEBI" id="CHEBI:29105"/>
    </cofactor>
</comment>
<feature type="signal peptide" evidence="5">
    <location>
        <begin position="1"/>
        <end position="21"/>
    </location>
</feature>
<keyword evidence="4" id="KW-0862">Zinc</keyword>
<organism evidence="7 8">
    <name type="scientific">Undibacterium curvum</name>
    <dbReference type="NCBI Taxonomy" id="2762294"/>
    <lineage>
        <taxon>Bacteria</taxon>
        <taxon>Pseudomonadati</taxon>
        <taxon>Pseudomonadota</taxon>
        <taxon>Betaproteobacteria</taxon>
        <taxon>Burkholderiales</taxon>
        <taxon>Oxalobacteraceae</taxon>
        <taxon>Undibacterium</taxon>
    </lineage>
</organism>
<dbReference type="Proteomes" id="UP000654304">
    <property type="component" value="Unassembled WGS sequence"/>
</dbReference>
<dbReference type="Gene3D" id="3.60.15.10">
    <property type="entry name" value="Ribonuclease Z/Hydroxyacylglutathione hydrolase-like"/>
    <property type="match status" value="1"/>
</dbReference>
<keyword evidence="3" id="KW-0378">Hydrolase</keyword>
<sequence>MKLVKVVFSLGLLFAALTAGAHERAIKLTHLKGPIYVVEDKAYVQENSMVYIGEKSITVIGATWTPETAKELYAEIKKVSDKPVREVINANYHTDRAGGNIYWKSIGAKIVSTQQTYDLEKKDWDGIVYFTRAGFSAYPQLALSLPDQVYAGDFDLQDGKVKSFYLGPAHTEDGIFVYFPDEKVLYGNCILKEKLGNLSFANLQEYPKTLMKLKEKILSGQIKVDTIIAGHDTPVHGVSLIDHYLGLLAANQNKPK</sequence>
<evidence type="ECO:0000313" key="8">
    <source>
        <dbReference type="Proteomes" id="UP000654304"/>
    </source>
</evidence>
<evidence type="ECO:0000256" key="5">
    <source>
        <dbReference type="SAM" id="SignalP"/>
    </source>
</evidence>
<feature type="domain" description="Metallo-beta-lactamase" evidence="6">
    <location>
        <begin position="45"/>
        <end position="231"/>
    </location>
</feature>
<dbReference type="NCBIfam" id="NF012229">
    <property type="entry name" value="bla_class_B_core"/>
    <property type="match status" value="1"/>
</dbReference>
<dbReference type="PROSITE" id="PS00744">
    <property type="entry name" value="BETA_LACTAMASE_B_2"/>
    <property type="match status" value="1"/>
</dbReference>
<gene>
    <name evidence="7" type="primary">bla</name>
    <name evidence="7" type="ORF">H8K43_07455</name>
</gene>
<evidence type="ECO:0000256" key="4">
    <source>
        <dbReference type="ARBA" id="ARBA00022833"/>
    </source>
</evidence>
<name>A0ABR7A3K1_9BURK</name>
<accession>A0ABR7A3K1</accession>
<proteinExistence type="predicted"/>
<dbReference type="SUPFAM" id="SSF56281">
    <property type="entry name" value="Metallo-hydrolase/oxidoreductase"/>
    <property type="match status" value="1"/>
</dbReference>
<evidence type="ECO:0000313" key="7">
    <source>
        <dbReference type="EMBL" id="MBC3931499.1"/>
    </source>
</evidence>
<dbReference type="InterPro" id="IPR001279">
    <property type="entry name" value="Metallo-B-lactamas"/>
</dbReference>
<dbReference type="NCBIfam" id="NF033087">
    <property type="entry name" value="bla_subclass_B2"/>
    <property type="match status" value="1"/>
</dbReference>
<keyword evidence="5" id="KW-0732">Signal</keyword>
<keyword evidence="8" id="KW-1185">Reference proteome</keyword>
<dbReference type="Pfam" id="PF00753">
    <property type="entry name" value="Lactamase_B"/>
    <property type="match status" value="1"/>
</dbReference>
<feature type="chain" id="PRO_5046383063" evidence="5">
    <location>
        <begin position="22"/>
        <end position="256"/>
    </location>
</feature>
<comment type="caution">
    <text evidence="7">The sequence shown here is derived from an EMBL/GenBank/DDBJ whole genome shotgun (WGS) entry which is preliminary data.</text>
</comment>
<dbReference type="InterPro" id="IPR001018">
    <property type="entry name" value="Beta-lactamase_class-B_CS"/>
</dbReference>